<evidence type="ECO:0000256" key="1">
    <source>
        <dbReference type="ARBA" id="ARBA00022723"/>
    </source>
</evidence>
<feature type="compositionally biased region" description="Basic and acidic residues" evidence="3">
    <location>
        <begin position="297"/>
        <end position="327"/>
    </location>
</feature>
<dbReference type="PANTHER" id="PTHR33542:SF3">
    <property type="entry name" value="SIROHYDROCHLORIN FERROCHELATASE, CHLOROPLASTIC"/>
    <property type="match status" value="1"/>
</dbReference>
<dbReference type="AlphaFoldDB" id="A0A8J8BGC6"/>
<dbReference type="CDD" id="cd03416">
    <property type="entry name" value="CbiX_SirB_N"/>
    <property type="match status" value="1"/>
</dbReference>
<dbReference type="InterPro" id="IPR050963">
    <property type="entry name" value="Sirohydro_Cobaltochel/CbiX"/>
</dbReference>
<name>A0A8J8BGC6_9ACTN</name>
<dbReference type="PANTHER" id="PTHR33542">
    <property type="entry name" value="SIROHYDROCHLORIN FERROCHELATASE, CHLOROPLASTIC"/>
    <property type="match status" value="1"/>
</dbReference>
<evidence type="ECO:0000313" key="4">
    <source>
        <dbReference type="EMBL" id="MBS2966996.1"/>
    </source>
</evidence>
<sequence>MTALLIVGHGTRALEGAAQFRAFVRRVGVRAAARADVPVEAVSGGFIELSSPPLREAVAQLVAGGVRDVVAVPLILLAAGHAKGDIPAALARERGRHPGLRVRYARPLGVHPVLLELLRERLAASVLPRPDAVLLVGRGTTDPDANAELHRAARLLWETTRQSGIELVEPAFVSLASPSVQEGLERLRRLGARRVTVLPYFLFAGVLPDRIVEHSARGARSLGLEVAVAGLLGDDDALADLVLDRFAEAVAGPVAVNCDACVYRIAMPGFESRVGAAQRPHDHPDDPARHGHHHDHGLHDHGLHDHDDHSLDRDHSVDHGHGPERSHVPGHGGRAGDEHVRDAGAGSPAGGAEKQGRDSPVVGHAGPASVR</sequence>
<evidence type="ECO:0000256" key="3">
    <source>
        <dbReference type="SAM" id="MobiDB-lite"/>
    </source>
</evidence>
<keyword evidence="2" id="KW-0456">Lyase</keyword>
<feature type="region of interest" description="Disordered" evidence="3">
    <location>
        <begin position="274"/>
        <end position="371"/>
    </location>
</feature>
<dbReference type="CDD" id="cd03414">
    <property type="entry name" value="CbiX_SirB_C"/>
    <property type="match status" value="1"/>
</dbReference>
<dbReference type="Gene3D" id="3.40.50.1400">
    <property type="match status" value="2"/>
</dbReference>
<dbReference type="Pfam" id="PF01903">
    <property type="entry name" value="CbiX"/>
    <property type="match status" value="2"/>
</dbReference>
<dbReference type="InterPro" id="IPR002762">
    <property type="entry name" value="CbiX-like"/>
</dbReference>
<dbReference type="GO" id="GO:0016829">
    <property type="term" value="F:lyase activity"/>
    <property type="evidence" value="ECO:0007669"/>
    <property type="project" value="UniProtKB-KW"/>
</dbReference>
<reference evidence="4" key="1">
    <citation type="submission" date="2021-04" db="EMBL/GenBank/DDBJ databases">
        <title>Genome based classification of Actinospica acidithermotolerans sp. nov., an actinobacterium isolated from an Indonesian hot spring.</title>
        <authorList>
            <person name="Kusuma A.B."/>
            <person name="Putra K.E."/>
            <person name="Nafisah S."/>
            <person name="Loh J."/>
            <person name="Nouioui I."/>
            <person name="Goodfellow M."/>
        </authorList>
    </citation>
    <scope>NUCLEOTIDE SEQUENCE</scope>
    <source>
        <strain evidence="4">DSM 45618</strain>
    </source>
</reference>
<evidence type="ECO:0000313" key="5">
    <source>
        <dbReference type="Proteomes" id="UP000677913"/>
    </source>
</evidence>
<dbReference type="EMBL" id="JAGSXH010000251">
    <property type="protein sequence ID" value="MBS2966996.1"/>
    <property type="molecule type" value="Genomic_DNA"/>
</dbReference>
<keyword evidence="5" id="KW-1185">Reference proteome</keyword>
<protein>
    <submittedName>
        <fullName evidence="4">Sirohydrochlorin chelatase</fullName>
    </submittedName>
</protein>
<dbReference type="Proteomes" id="UP000677913">
    <property type="component" value="Unassembled WGS sequence"/>
</dbReference>
<dbReference type="GO" id="GO:0046872">
    <property type="term" value="F:metal ion binding"/>
    <property type="evidence" value="ECO:0007669"/>
    <property type="project" value="UniProtKB-KW"/>
</dbReference>
<dbReference type="SUPFAM" id="SSF53800">
    <property type="entry name" value="Chelatase"/>
    <property type="match status" value="1"/>
</dbReference>
<evidence type="ECO:0000256" key="2">
    <source>
        <dbReference type="ARBA" id="ARBA00023239"/>
    </source>
</evidence>
<organism evidence="4 5">
    <name type="scientific">Actinocrinis puniceicyclus</name>
    <dbReference type="NCBI Taxonomy" id="977794"/>
    <lineage>
        <taxon>Bacteria</taxon>
        <taxon>Bacillati</taxon>
        <taxon>Actinomycetota</taxon>
        <taxon>Actinomycetes</taxon>
        <taxon>Catenulisporales</taxon>
        <taxon>Actinospicaceae</taxon>
        <taxon>Actinocrinis</taxon>
    </lineage>
</organism>
<proteinExistence type="predicted"/>
<comment type="caution">
    <text evidence="4">The sequence shown here is derived from an EMBL/GenBank/DDBJ whole genome shotgun (WGS) entry which is preliminary data.</text>
</comment>
<accession>A0A8J8BGC6</accession>
<keyword evidence="1" id="KW-0479">Metal-binding</keyword>
<feature type="compositionally biased region" description="Basic and acidic residues" evidence="3">
    <location>
        <begin position="279"/>
        <end position="289"/>
    </location>
</feature>
<gene>
    <name evidence="4" type="ORF">KGA66_28440</name>
</gene>